<comment type="similarity">
    <text evidence="10">Belongs to the thiamine-phosphate synthase family.</text>
</comment>
<organism evidence="12 13">
    <name type="scientific">Cutibacterium namnetense</name>
    <dbReference type="NCBI Taxonomy" id="1574624"/>
    <lineage>
        <taxon>Bacteria</taxon>
        <taxon>Bacillati</taxon>
        <taxon>Actinomycetota</taxon>
        <taxon>Actinomycetes</taxon>
        <taxon>Propionibacteriales</taxon>
        <taxon>Propionibacteriaceae</taxon>
        <taxon>Cutibacterium</taxon>
    </lineage>
</organism>
<comment type="function">
    <text evidence="1 10">Condenses 4-methyl-5-(beta-hydroxyethyl)thiazole monophosphate (THZ-P) and 2-methyl-4-amino-5-hydroxymethyl pyrimidine pyrophosphate (HMP-PP) to form thiamine monophosphate (TMP).</text>
</comment>
<keyword evidence="3 10" id="KW-0808">Transferase</keyword>
<comment type="pathway">
    <text evidence="2 10">Cofactor biosynthesis; thiamine diphosphate biosynthesis; thiamine phosphate from 4-amino-2-methyl-5-diphosphomethylpyrimidine and 4-methyl-5-(2-phosphoethyl)-thiazole: step 1/1.</text>
</comment>
<evidence type="ECO:0000256" key="10">
    <source>
        <dbReference type="HAMAP-Rule" id="MF_00097"/>
    </source>
</evidence>
<dbReference type="PANTHER" id="PTHR20857:SF15">
    <property type="entry name" value="THIAMINE-PHOSPHATE SYNTHASE"/>
    <property type="match status" value="1"/>
</dbReference>
<evidence type="ECO:0000256" key="7">
    <source>
        <dbReference type="ARBA" id="ARBA00047334"/>
    </source>
</evidence>
<dbReference type="NCBIfam" id="NF000740">
    <property type="entry name" value="PRK00043.3-4"/>
    <property type="match status" value="1"/>
</dbReference>
<evidence type="ECO:0000313" key="13">
    <source>
        <dbReference type="Proteomes" id="UP000256324"/>
    </source>
</evidence>
<sequence length="220" mass="22670">MTLDLRCYLVTSGSDRHTVETAALAAGAGAGMVQVRAKELSTRDLLSLVLQVGEAVRRANPATRVVVDDRADVAWAAMRARGNVHGVHVGSQDLPVRDTRAMLGPDAIVGYTTGTLDLVRSAELFADALDYVGAGPFRPTPTKESGRSPLGVQGYPALVAASSLPIVAIGDVQVADVPALAATGVAGIAMVRAIMASADPAAVVRQVVQAFDEVRVSSGS</sequence>
<protein>
    <recommendedName>
        <fullName evidence="10">Thiamine-phosphate synthase</fullName>
        <shortName evidence="10">TP synthase</shortName>
        <shortName evidence="10">TPS</shortName>
        <ecNumber evidence="10">2.5.1.3</ecNumber>
    </recommendedName>
    <alternativeName>
        <fullName evidence="10">Thiamine-phosphate pyrophosphorylase</fullName>
        <shortName evidence="10">TMP pyrophosphorylase</shortName>
        <shortName evidence="10">TMP-PPase</shortName>
    </alternativeName>
</protein>
<keyword evidence="4 10" id="KW-0479">Metal-binding</keyword>
<dbReference type="InterPro" id="IPR013785">
    <property type="entry name" value="Aldolase_TIM"/>
</dbReference>
<dbReference type="NCBIfam" id="NF000741">
    <property type="entry name" value="PRK00043.3-5"/>
    <property type="match status" value="1"/>
</dbReference>
<keyword evidence="13" id="KW-1185">Reference proteome</keyword>
<dbReference type="Gene3D" id="3.20.20.70">
    <property type="entry name" value="Aldolase class I"/>
    <property type="match status" value="1"/>
</dbReference>
<comment type="cofactor">
    <cofactor evidence="10">
        <name>Mg(2+)</name>
        <dbReference type="ChEBI" id="CHEBI:18420"/>
    </cofactor>
    <text evidence="10">Binds 1 Mg(2+) ion per subunit.</text>
</comment>
<comment type="catalytic activity">
    <reaction evidence="7 10">
        <text>4-methyl-5-(2-phosphooxyethyl)-thiazole + 4-amino-2-methyl-5-(diphosphooxymethyl)pyrimidine + H(+) = thiamine phosphate + diphosphate</text>
        <dbReference type="Rhea" id="RHEA:22328"/>
        <dbReference type="ChEBI" id="CHEBI:15378"/>
        <dbReference type="ChEBI" id="CHEBI:33019"/>
        <dbReference type="ChEBI" id="CHEBI:37575"/>
        <dbReference type="ChEBI" id="CHEBI:57841"/>
        <dbReference type="ChEBI" id="CHEBI:58296"/>
        <dbReference type="EC" id="2.5.1.3"/>
    </reaction>
</comment>
<dbReference type="Proteomes" id="UP000256324">
    <property type="component" value="Unassembled WGS sequence"/>
</dbReference>
<dbReference type="EC" id="2.5.1.3" evidence="10"/>
<feature type="binding site" evidence="10">
    <location>
        <position position="143"/>
    </location>
    <ligand>
        <name>4-amino-2-methyl-5-(diphosphooxymethyl)pyrimidine</name>
        <dbReference type="ChEBI" id="CHEBI:57841"/>
    </ligand>
</feature>
<feature type="binding site" evidence="10">
    <location>
        <position position="93"/>
    </location>
    <ligand>
        <name>Mg(2+)</name>
        <dbReference type="ChEBI" id="CHEBI:18420"/>
    </ligand>
</feature>
<dbReference type="InterPro" id="IPR036206">
    <property type="entry name" value="ThiamineP_synth_sf"/>
</dbReference>
<dbReference type="CDD" id="cd00564">
    <property type="entry name" value="TMP_TenI"/>
    <property type="match status" value="1"/>
</dbReference>
<comment type="catalytic activity">
    <reaction evidence="9 10">
        <text>2-[(2R,5Z)-2-carboxy-4-methylthiazol-5(2H)-ylidene]ethyl phosphate + 4-amino-2-methyl-5-(diphosphooxymethyl)pyrimidine + 2 H(+) = thiamine phosphate + CO2 + diphosphate</text>
        <dbReference type="Rhea" id="RHEA:47844"/>
        <dbReference type="ChEBI" id="CHEBI:15378"/>
        <dbReference type="ChEBI" id="CHEBI:16526"/>
        <dbReference type="ChEBI" id="CHEBI:33019"/>
        <dbReference type="ChEBI" id="CHEBI:37575"/>
        <dbReference type="ChEBI" id="CHEBI:57841"/>
        <dbReference type="ChEBI" id="CHEBI:62899"/>
        <dbReference type="EC" id="2.5.1.3"/>
    </reaction>
</comment>
<comment type="catalytic activity">
    <reaction evidence="8 10">
        <text>2-(2-carboxy-4-methylthiazol-5-yl)ethyl phosphate + 4-amino-2-methyl-5-(diphosphooxymethyl)pyrimidine + 2 H(+) = thiamine phosphate + CO2 + diphosphate</text>
        <dbReference type="Rhea" id="RHEA:47848"/>
        <dbReference type="ChEBI" id="CHEBI:15378"/>
        <dbReference type="ChEBI" id="CHEBI:16526"/>
        <dbReference type="ChEBI" id="CHEBI:33019"/>
        <dbReference type="ChEBI" id="CHEBI:37575"/>
        <dbReference type="ChEBI" id="CHEBI:57841"/>
        <dbReference type="ChEBI" id="CHEBI:62890"/>
        <dbReference type="EC" id="2.5.1.3"/>
    </reaction>
</comment>
<dbReference type="HAMAP" id="MF_00097">
    <property type="entry name" value="TMP_synthase"/>
    <property type="match status" value="1"/>
</dbReference>
<evidence type="ECO:0000256" key="8">
    <source>
        <dbReference type="ARBA" id="ARBA00047851"/>
    </source>
</evidence>
<dbReference type="Pfam" id="PF02581">
    <property type="entry name" value="TMP-TENI"/>
    <property type="match status" value="1"/>
</dbReference>
<keyword evidence="6 10" id="KW-0784">Thiamine biosynthesis</keyword>
<dbReference type="EMBL" id="PCZS01000002">
    <property type="protein sequence ID" value="REB69386.1"/>
    <property type="molecule type" value="Genomic_DNA"/>
</dbReference>
<evidence type="ECO:0000256" key="3">
    <source>
        <dbReference type="ARBA" id="ARBA00022679"/>
    </source>
</evidence>
<feature type="domain" description="Thiamine phosphate synthase/TenI" evidence="11">
    <location>
        <begin position="7"/>
        <end position="194"/>
    </location>
</feature>
<feature type="binding site" evidence="10">
    <location>
        <position position="69"/>
    </location>
    <ligand>
        <name>Mg(2+)</name>
        <dbReference type="ChEBI" id="CHEBI:18420"/>
    </ligand>
</feature>
<evidence type="ECO:0000259" key="11">
    <source>
        <dbReference type="Pfam" id="PF02581"/>
    </source>
</evidence>
<evidence type="ECO:0000313" key="12">
    <source>
        <dbReference type="EMBL" id="REB69386.1"/>
    </source>
</evidence>
<keyword evidence="5 10" id="KW-0460">Magnesium</keyword>
<comment type="caution">
    <text evidence="10">Lacks conserved residue(s) required for the propagation of feature annotation.</text>
</comment>
<accession>A0ABX9I9G4</accession>
<evidence type="ECO:0000256" key="1">
    <source>
        <dbReference type="ARBA" id="ARBA00003814"/>
    </source>
</evidence>
<dbReference type="InterPro" id="IPR034291">
    <property type="entry name" value="TMP_synthase"/>
</dbReference>
<evidence type="ECO:0000256" key="9">
    <source>
        <dbReference type="ARBA" id="ARBA00047883"/>
    </source>
</evidence>
<reference evidence="12 13" key="1">
    <citation type="submission" date="2017-09" db="EMBL/GenBank/DDBJ databases">
        <authorList>
            <person name="Bumgarner R.E."/>
        </authorList>
    </citation>
    <scope>NUCLEOTIDE SEQUENCE [LARGE SCALE GENOMIC DNA]</scope>
    <source>
        <strain evidence="12 13">T34998</strain>
    </source>
</reference>
<proteinExistence type="inferred from homology"/>
<comment type="caution">
    <text evidence="12">The sequence shown here is derived from an EMBL/GenBank/DDBJ whole genome shotgun (WGS) entry which is preliminary data.</text>
</comment>
<feature type="binding site" evidence="10">
    <location>
        <begin position="34"/>
        <end position="38"/>
    </location>
    <ligand>
        <name>4-amino-2-methyl-5-(diphosphooxymethyl)pyrimidine</name>
        <dbReference type="ChEBI" id="CHEBI:57841"/>
    </ligand>
</feature>
<feature type="binding site" evidence="10">
    <location>
        <begin position="140"/>
        <end position="142"/>
    </location>
    <ligand>
        <name>2-[(2R,5Z)-2-carboxy-4-methylthiazol-5(2H)-ylidene]ethyl phosphate</name>
        <dbReference type="ChEBI" id="CHEBI:62899"/>
    </ligand>
</feature>
<name>A0ABX9I9G4_9ACTN</name>
<dbReference type="SUPFAM" id="SSF51391">
    <property type="entry name" value="Thiamin phosphate synthase"/>
    <property type="match status" value="1"/>
</dbReference>
<evidence type="ECO:0000256" key="4">
    <source>
        <dbReference type="ARBA" id="ARBA00022723"/>
    </source>
</evidence>
<feature type="binding site" evidence="10">
    <location>
        <position position="68"/>
    </location>
    <ligand>
        <name>4-amino-2-methyl-5-(diphosphooxymethyl)pyrimidine</name>
        <dbReference type="ChEBI" id="CHEBI:57841"/>
    </ligand>
</feature>
<dbReference type="InterPro" id="IPR022998">
    <property type="entry name" value="ThiamineP_synth_TenI"/>
</dbReference>
<dbReference type="PANTHER" id="PTHR20857">
    <property type="entry name" value="THIAMINE-PHOSPHATE PYROPHOSPHORYLASE"/>
    <property type="match status" value="1"/>
</dbReference>
<gene>
    <name evidence="10" type="primary">thiE</name>
    <name evidence="12" type="ORF">CP880_08165</name>
</gene>
<feature type="binding site" evidence="10">
    <location>
        <position position="112"/>
    </location>
    <ligand>
        <name>4-amino-2-methyl-5-(diphosphooxymethyl)pyrimidine</name>
        <dbReference type="ChEBI" id="CHEBI:57841"/>
    </ligand>
</feature>
<dbReference type="RefSeq" id="WP_115939007.1">
    <property type="nucleotide sequence ID" value="NZ_PCZS01000002.1"/>
</dbReference>
<evidence type="ECO:0000256" key="2">
    <source>
        <dbReference type="ARBA" id="ARBA00005165"/>
    </source>
</evidence>
<evidence type="ECO:0000256" key="6">
    <source>
        <dbReference type="ARBA" id="ARBA00022977"/>
    </source>
</evidence>
<evidence type="ECO:0000256" key="5">
    <source>
        <dbReference type="ARBA" id="ARBA00022842"/>
    </source>
</evidence>